<dbReference type="InterPro" id="IPR036439">
    <property type="entry name" value="Dockerin_dom_sf"/>
</dbReference>
<proteinExistence type="predicted"/>
<name>A0A2R4X1R2_9EURY</name>
<sequence>MVEEPDNDDRVFDSIDSGFDSIDRRSVLYALGATGGAGVFGSGLATAASDDSTTTPTPDFEVVETSLDVGTEGLIGSHYRNEVSITVDGTTVHLEGRIVYDRTDEPTLDVTVIGGTLLVTVGSTPGDEDETVIMTRYTAEIELTGEPETVYVEHDPAAPEVSYANSWHADSVIVSDSIETVDRSETDLVGSTGVTVEDTRVRIDGRLLATAADDPTLATAYHDGDLAVTIGIDGGMTAESQIDESIRYVATIDLSEAPDSVDVAHDRSLVDPKQSRVRVHWPGPGIVDHSIERTGVDASNPTDRAAITVSGTDVTIRGEIVSDGKNDRPKATAQFSDGTLSVDVATADGVAVSDDLDGDRDAWGIEYRQEIALDSMPEQVYVDHANTAGLRSWRSAGVEDTTIEKTGETMPGPNQVEDDATITCNGSTVEITGQIVAPGGECFEPSIEAATNADGSRAFVQIGTVAPVGAVCVENPSEVEYAASVELAEPPQTVAVVHGDRSSTDGTRGWRFLERWWVDPIETVTTTWFDERGCTPDTPPASASITVTDATVRIDGTTSYARQYPPLADVAVDDGRVDVGFAPKEPGAKNLHTDCIYAADYAIEIELADALSTLKLAYSSPNGSVEKRWPSTDLDPVDGTVPGDIDGDGLHEDFSGDGELNFPDVNAFFQHTETAAVQDHPDAYDFTGDGTVDSQDVLALFEMV</sequence>
<evidence type="ECO:0008006" key="3">
    <source>
        <dbReference type="Google" id="ProtNLM"/>
    </source>
</evidence>
<dbReference type="KEGG" id="harc:HARCEL1_08485"/>
<keyword evidence="2" id="KW-1185">Reference proteome</keyword>
<dbReference type="AlphaFoldDB" id="A0A2R4X1R2"/>
<dbReference type="InterPro" id="IPR018247">
    <property type="entry name" value="EF_Hand_1_Ca_BS"/>
</dbReference>
<dbReference type="PROSITE" id="PS51318">
    <property type="entry name" value="TAT"/>
    <property type="match status" value="1"/>
</dbReference>
<dbReference type="RefSeq" id="WP_108382372.1">
    <property type="nucleotide sequence ID" value="NZ_CP028858.1"/>
</dbReference>
<dbReference type="GeneID" id="36512538"/>
<evidence type="ECO:0000313" key="2">
    <source>
        <dbReference type="Proteomes" id="UP000244727"/>
    </source>
</evidence>
<dbReference type="PROSITE" id="PS00018">
    <property type="entry name" value="EF_HAND_1"/>
    <property type="match status" value="1"/>
</dbReference>
<reference evidence="1 2" key="1">
    <citation type="submission" date="2018-04" db="EMBL/GenBank/DDBJ databases">
        <title>Halococcoides cellulosivorans gen. nov., sp. nov., an extremely halophilic cellulose-utilizing haloarchaeon from hypersaline lakes.</title>
        <authorList>
            <person name="Sorokin D.Y."/>
            <person name="Toshchakov S.V."/>
            <person name="Samarov N.I."/>
            <person name="Korzhenkov A."/>
            <person name="Kublanov I.V."/>
        </authorList>
    </citation>
    <scope>NUCLEOTIDE SEQUENCE [LARGE SCALE GENOMIC DNA]</scope>
    <source>
        <strain evidence="1 2">HArcel1</strain>
    </source>
</reference>
<dbReference type="GO" id="GO:0000272">
    <property type="term" value="P:polysaccharide catabolic process"/>
    <property type="evidence" value="ECO:0007669"/>
    <property type="project" value="InterPro"/>
</dbReference>
<accession>A0A2R4X1R2</accession>
<dbReference type="EMBL" id="CP028858">
    <property type="protein sequence ID" value="AWB27744.1"/>
    <property type="molecule type" value="Genomic_DNA"/>
</dbReference>
<protein>
    <recommendedName>
        <fullName evidence="3">Dockerin domain-containing protein</fullName>
    </recommendedName>
</protein>
<dbReference type="InterPro" id="IPR006311">
    <property type="entry name" value="TAT_signal"/>
</dbReference>
<gene>
    <name evidence="1" type="ORF">HARCEL1_08485</name>
</gene>
<dbReference type="SUPFAM" id="SSF63446">
    <property type="entry name" value="Type I dockerin domain"/>
    <property type="match status" value="1"/>
</dbReference>
<dbReference type="Proteomes" id="UP000244727">
    <property type="component" value="Chromosome"/>
</dbReference>
<evidence type="ECO:0000313" key="1">
    <source>
        <dbReference type="EMBL" id="AWB27744.1"/>
    </source>
</evidence>
<organism evidence="1 2">
    <name type="scientific">Halococcoides cellulosivorans</name>
    <dbReference type="NCBI Taxonomy" id="1679096"/>
    <lineage>
        <taxon>Archaea</taxon>
        <taxon>Methanobacteriati</taxon>
        <taxon>Methanobacteriota</taxon>
        <taxon>Stenosarchaea group</taxon>
        <taxon>Halobacteria</taxon>
        <taxon>Halobacteriales</taxon>
        <taxon>Haloarculaceae</taxon>
        <taxon>Halococcoides</taxon>
    </lineage>
</organism>